<dbReference type="NCBIfam" id="TIGR03519">
    <property type="entry name" value="T9SS_PorP_fam"/>
    <property type="match status" value="1"/>
</dbReference>
<feature type="signal peptide" evidence="1">
    <location>
        <begin position="1"/>
        <end position="24"/>
    </location>
</feature>
<protein>
    <submittedName>
        <fullName evidence="2">Bacteroidetes-specific putative membrane protein</fullName>
    </submittedName>
</protein>
<comment type="caution">
    <text evidence="2">The sequence shown here is derived from an EMBL/GenBank/DDBJ whole genome shotgun (WGS) entry which is preliminary data.</text>
</comment>
<accession>A0A2N3IIA1</accession>
<feature type="chain" id="PRO_5014833425" evidence="1">
    <location>
        <begin position="25"/>
        <end position="332"/>
    </location>
</feature>
<reference evidence="2 3" key="1">
    <citation type="submission" date="2017-06" db="EMBL/GenBank/DDBJ databases">
        <title>Raineya orbicola gen. nov., sp. nov. a slightly thermophilic bacterium of the phylum Bacteroidetes and the description of Raineyaceae fam. nov.</title>
        <authorList>
            <person name="Albuquerque L."/>
            <person name="Polonia A.R.M."/>
            <person name="Barroso C."/>
            <person name="Froufe H.J.C."/>
            <person name="Lage O."/>
            <person name="Lobo-Da-Cunha A."/>
            <person name="Egas C."/>
            <person name="Da Costa M.S."/>
        </authorList>
    </citation>
    <scope>NUCLEOTIDE SEQUENCE [LARGE SCALE GENOMIC DNA]</scope>
    <source>
        <strain evidence="2 3">SPSPC-11</strain>
    </source>
</reference>
<gene>
    <name evidence="2" type="ORF">Rain11_0974</name>
</gene>
<evidence type="ECO:0000313" key="3">
    <source>
        <dbReference type="Proteomes" id="UP000233387"/>
    </source>
</evidence>
<name>A0A2N3IIA1_9BACT</name>
<dbReference type="AlphaFoldDB" id="A0A2N3IIA1"/>
<dbReference type="RefSeq" id="WP_101358238.1">
    <property type="nucleotide sequence ID" value="NZ_NKXO01000012.1"/>
</dbReference>
<dbReference type="EMBL" id="NKXO01000012">
    <property type="protein sequence ID" value="PKQ70037.1"/>
    <property type="molecule type" value="Genomic_DNA"/>
</dbReference>
<proteinExistence type="predicted"/>
<dbReference type="Proteomes" id="UP000233387">
    <property type="component" value="Unassembled WGS sequence"/>
</dbReference>
<dbReference type="Pfam" id="PF11751">
    <property type="entry name" value="PorP_SprF"/>
    <property type="match status" value="1"/>
</dbReference>
<evidence type="ECO:0000313" key="2">
    <source>
        <dbReference type="EMBL" id="PKQ70037.1"/>
    </source>
</evidence>
<dbReference type="InterPro" id="IPR019861">
    <property type="entry name" value="PorP/SprF_Bacteroidetes"/>
</dbReference>
<organism evidence="2 3">
    <name type="scientific">Raineya orbicola</name>
    <dbReference type="NCBI Taxonomy" id="2016530"/>
    <lineage>
        <taxon>Bacteria</taxon>
        <taxon>Pseudomonadati</taxon>
        <taxon>Bacteroidota</taxon>
        <taxon>Cytophagia</taxon>
        <taxon>Cytophagales</taxon>
        <taxon>Raineyaceae</taxon>
        <taxon>Raineya</taxon>
    </lineage>
</organism>
<keyword evidence="1" id="KW-0732">Signal</keyword>
<keyword evidence="3" id="KW-1185">Reference proteome</keyword>
<evidence type="ECO:0000256" key="1">
    <source>
        <dbReference type="SAM" id="SignalP"/>
    </source>
</evidence>
<dbReference type="OrthoDB" id="1320396at2"/>
<sequence length="332" mass="37183">MKRNFTYFLFLQCALLVAVRLGYAQQDAQFSQYMFNPFYYNPAVAGADGKANFFLTHRTQWLGYSASFDDGGSPQTQMFSAMAPFIFVPNTGVGLHVVRDVRGPLTSLEAQLSANYHFSVFEDKGRLSVGVRGGVYSQTVDGNKFRFVDGNDAVAQYWIGRRETALKPDLAFGVWYNQEDFYVGLAGNHLLGSQISFGLDNLIDNALARNLYLTGGYNYPLDDQWLLQPSVMIKTIPEATLKTTSVEISVLGTYNQKFWGGLSFRQSDALIAMVGMYPLKDNSMRVGYAFDYTISGRQGKAPTSHEVFLSYGLAWKRYGKPTPETPRHGTRH</sequence>